<dbReference type="GO" id="GO:0009231">
    <property type="term" value="P:riboflavin biosynthetic process"/>
    <property type="evidence" value="ECO:0007669"/>
    <property type="project" value="InterPro"/>
</dbReference>
<dbReference type="SUPFAM" id="SSF53597">
    <property type="entry name" value="Dihydrofolate reductase-like"/>
    <property type="match status" value="1"/>
</dbReference>
<dbReference type="PANTHER" id="PTHR38011">
    <property type="entry name" value="DIHYDROFOLATE REDUCTASE FAMILY PROTEIN (AFU_ORTHOLOGUE AFUA_8G06820)"/>
    <property type="match status" value="1"/>
</dbReference>
<dbReference type="Gene3D" id="3.40.430.10">
    <property type="entry name" value="Dihydrofolate Reductase, subunit A"/>
    <property type="match status" value="1"/>
</dbReference>
<accession>A0A1G7PCR6</accession>
<organism evidence="2 3">
    <name type="scientific">Chitinophaga filiformis</name>
    <name type="common">Myxococcus filiformis</name>
    <name type="synonym">Flexibacter filiformis</name>
    <dbReference type="NCBI Taxonomy" id="104663"/>
    <lineage>
        <taxon>Bacteria</taxon>
        <taxon>Pseudomonadati</taxon>
        <taxon>Bacteroidota</taxon>
        <taxon>Chitinophagia</taxon>
        <taxon>Chitinophagales</taxon>
        <taxon>Chitinophagaceae</taxon>
        <taxon>Chitinophaga</taxon>
    </lineage>
</organism>
<evidence type="ECO:0000313" key="3">
    <source>
        <dbReference type="Proteomes" id="UP000199045"/>
    </source>
</evidence>
<dbReference type="PANTHER" id="PTHR38011:SF2">
    <property type="entry name" value="BIFUNCTIONAL DEAMINASE-REDUCTASE DOMAIN PROTEIN"/>
    <property type="match status" value="1"/>
</dbReference>
<dbReference type="Proteomes" id="UP000199045">
    <property type="component" value="Unassembled WGS sequence"/>
</dbReference>
<feature type="domain" description="Bacterial bifunctional deaminase-reductase C-terminal" evidence="1">
    <location>
        <begin position="2"/>
        <end position="178"/>
    </location>
</feature>
<dbReference type="OrthoDB" id="195113at2"/>
<evidence type="ECO:0000259" key="1">
    <source>
        <dbReference type="Pfam" id="PF01872"/>
    </source>
</evidence>
<proteinExistence type="predicted"/>
<dbReference type="GO" id="GO:0008703">
    <property type="term" value="F:5-amino-6-(5-phosphoribosylamino)uracil reductase activity"/>
    <property type="evidence" value="ECO:0007669"/>
    <property type="project" value="InterPro"/>
</dbReference>
<sequence length="222" mass="24696">MRKIIVCTFMTMDGVLQAPGGPQEDTSGGFKWGGWMSPYTDDQTDSKLGQIMSKPFDLLLGRRTYEIFSAYWPYQNSDHPIAGLFNRIRKYVVSSNAIDLPWENSELITGDTVSELQKLKKQDGPDLLVHGSSVLIQTLLANNLIDELHIWTFPITLGEGRKLFKDGTQAAQWKLTDAVIASTGAIITSYVPDGDVKLGSFILGEASEAEIARREKFAKETY</sequence>
<dbReference type="AlphaFoldDB" id="A0A1G7PCR6"/>
<dbReference type="STRING" id="104663.SAMN04488121_1021146"/>
<evidence type="ECO:0000313" key="2">
    <source>
        <dbReference type="EMBL" id="SDF84092.1"/>
    </source>
</evidence>
<dbReference type="InterPro" id="IPR024072">
    <property type="entry name" value="DHFR-like_dom_sf"/>
</dbReference>
<dbReference type="Pfam" id="PF01872">
    <property type="entry name" value="RibD_C"/>
    <property type="match status" value="1"/>
</dbReference>
<dbReference type="RefSeq" id="WP_089832075.1">
    <property type="nucleotide sequence ID" value="NZ_FNBN01000002.1"/>
</dbReference>
<name>A0A1G7PCR6_CHIFI</name>
<protein>
    <submittedName>
        <fullName evidence="2">RibD C-terminal domain-containing protein</fullName>
    </submittedName>
</protein>
<dbReference type="InterPro" id="IPR050765">
    <property type="entry name" value="Riboflavin_Biosynth_HTPR"/>
</dbReference>
<dbReference type="InterPro" id="IPR002734">
    <property type="entry name" value="RibDG_C"/>
</dbReference>
<gene>
    <name evidence="2" type="ORF">SAMN04488121_1021146</name>
</gene>
<dbReference type="EMBL" id="FNBN01000002">
    <property type="protein sequence ID" value="SDF84092.1"/>
    <property type="molecule type" value="Genomic_DNA"/>
</dbReference>
<reference evidence="2 3" key="1">
    <citation type="submission" date="2016-10" db="EMBL/GenBank/DDBJ databases">
        <authorList>
            <person name="de Groot N.N."/>
        </authorList>
    </citation>
    <scope>NUCLEOTIDE SEQUENCE [LARGE SCALE GENOMIC DNA]</scope>
    <source>
        <strain evidence="2 3">DSM 527</strain>
    </source>
</reference>